<comment type="caution">
    <text evidence="6">The sequence shown here is derived from an EMBL/GenBank/DDBJ whole genome shotgun (WGS) entry which is preliminary data.</text>
</comment>
<evidence type="ECO:0000313" key="7">
    <source>
        <dbReference type="Proteomes" id="UP001596105"/>
    </source>
</evidence>
<dbReference type="SMART" id="SM00421">
    <property type="entry name" value="HTH_LUXR"/>
    <property type="match status" value="1"/>
</dbReference>
<evidence type="ECO:0000259" key="5">
    <source>
        <dbReference type="PROSITE" id="PS50043"/>
    </source>
</evidence>
<dbReference type="Gene3D" id="1.25.40.10">
    <property type="entry name" value="Tetratricopeptide repeat domain"/>
    <property type="match status" value="1"/>
</dbReference>
<dbReference type="PANTHER" id="PTHR16305">
    <property type="entry name" value="TESTICULAR SOLUBLE ADENYLYL CYCLASE"/>
    <property type="match status" value="1"/>
</dbReference>
<keyword evidence="3" id="KW-0805">Transcription regulation</keyword>
<dbReference type="Gene3D" id="1.10.10.10">
    <property type="entry name" value="Winged helix-like DNA-binding domain superfamily/Winged helix DNA-binding domain"/>
    <property type="match status" value="1"/>
</dbReference>
<dbReference type="RefSeq" id="WP_209750182.1">
    <property type="nucleotide sequence ID" value="NZ_JBHSMH010000008.1"/>
</dbReference>
<dbReference type="Pfam" id="PF00196">
    <property type="entry name" value="GerE"/>
    <property type="match status" value="1"/>
</dbReference>
<keyword evidence="1" id="KW-0547">Nucleotide-binding</keyword>
<dbReference type="Proteomes" id="UP001596105">
    <property type="component" value="Unassembled WGS sequence"/>
</dbReference>
<evidence type="ECO:0000256" key="3">
    <source>
        <dbReference type="ARBA" id="ARBA00023015"/>
    </source>
</evidence>
<dbReference type="SMART" id="SM00028">
    <property type="entry name" value="TPR"/>
    <property type="match status" value="4"/>
</dbReference>
<dbReference type="SUPFAM" id="SSF52540">
    <property type="entry name" value="P-loop containing nucleoside triphosphate hydrolases"/>
    <property type="match status" value="1"/>
</dbReference>
<proteinExistence type="predicted"/>
<sequence>MTLKKSQIVEREKHLNQIPAILANLRDGNGAIIAIMGEPGIGKTRLSQEIMQIAGEHRCNILLGRSYSVGSDTAYTPIIEMINQKFRGVNPEKIAAWTKDLPDLGKLLRRFQFPEPPKVGDPALEKIRLFESLACLVERMAEGEPLVIIQEDLHFADPASLEFLHYLSRGMNTSPLMLVFTVDTFERSVNAQVNGFIQSLRKEEFFKEFLLGRLSEQGVARLITDRLGAALPDGFIPLIMKHSEGVPLFIDELLHSLLETDVLSMQDGVWTLSVHSIETIPFRIKELMKDRIQRIHAGDHKVLLYAAISKGTVSHRILHRLTQLNEDNFLAAIQRLKSSGLIFEEVQEMDVHYGIYHALVKEIVYEELPIMVRRRAYKFFIEVLEEFGYEDVEYLAHLYYGAGAEADPVRTVDVFLKNAERARFLHAYATAAKYYKSALQLIQSNKMAEEKRRIPWLLQRLGEAHRMLGEYSEAGRYCLEAIRTYVQYNDQNEIARLHGLLSLIFWESREIEQSVQYLEDGLAIARRQQDSPEIRYELLLTSLILLGRLKRAEEFCQVYNEIQEVHKLVGTPRAAAQAKVAEIEYWTSCVYKENFNPRKVQALIESLEKTEVEDETLFRGYYVSAINFIFCGKYETSSTYSGKALEVAKRMHILEYEIRSYWIQVQADLFSGNWKLAIPKMEICLSKARRIDVGRPLLYAYFTKGVVSAWMGKYAEAQLCVDEIKRLLPAYPTKDGHFADMMASIEMMIALGTESAADYYASLNRTRPYYVVYPYLNPALWGEIQLSAGDRIGALETAKELLLGTKEDNLFGWALGNRLSSKVEMAYGNRESALTNIQEAAGYFTELKMPLEHARSLLIYADILLEDDPEEAKNKLLQCMEIFEHLDAERDLWATQALMKKLGVRLPKPNATNAKTKETKISNREMEVSRLVAEGLTNFEIAEALFISPRTVSTHLENIYRRLGISSRASLVKYLMETE</sequence>
<dbReference type="InterPro" id="IPR016032">
    <property type="entry name" value="Sig_transdc_resp-reg_C-effctor"/>
</dbReference>
<dbReference type="Pfam" id="PF13191">
    <property type="entry name" value="AAA_16"/>
    <property type="match status" value="1"/>
</dbReference>
<dbReference type="InterPro" id="IPR000792">
    <property type="entry name" value="Tscrpt_reg_LuxR_C"/>
</dbReference>
<name>A0ABW0LQW3_9BACL</name>
<dbReference type="SUPFAM" id="SSF48452">
    <property type="entry name" value="TPR-like"/>
    <property type="match status" value="2"/>
</dbReference>
<evidence type="ECO:0000256" key="4">
    <source>
        <dbReference type="ARBA" id="ARBA00023163"/>
    </source>
</evidence>
<dbReference type="PROSITE" id="PS00622">
    <property type="entry name" value="HTH_LUXR_1"/>
    <property type="match status" value="1"/>
</dbReference>
<feature type="domain" description="HTH luxR-type" evidence="5">
    <location>
        <begin position="914"/>
        <end position="979"/>
    </location>
</feature>
<dbReference type="CDD" id="cd06170">
    <property type="entry name" value="LuxR_C_like"/>
    <property type="match status" value="1"/>
</dbReference>
<dbReference type="PRINTS" id="PR00038">
    <property type="entry name" value="HTHLUXR"/>
</dbReference>
<dbReference type="InterPro" id="IPR041664">
    <property type="entry name" value="AAA_16"/>
</dbReference>
<accession>A0ABW0LQW3</accession>
<evidence type="ECO:0000313" key="6">
    <source>
        <dbReference type="EMBL" id="MFC5468283.1"/>
    </source>
</evidence>
<evidence type="ECO:0000256" key="1">
    <source>
        <dbReference type="ARBA" id="ARBA00022741"/>
    </source>
</evidence>
<keyword evidence="4" id="KW-0804">Transcription</keyword>
<dbReference type="PROSITE" id="PS50043">
    <property type="entry name" value="HTH_LUXR_2"/>
    <property type="match status" value="1"/>
</dbReference>
<gene>
    <name evidence="6" type="ORF">ACFPPD_06085</name>
</gene>
<dbReference type="PANTHER" id="PTHR16305:SF28">
    <property type="entry name" value="GUANYLATE CYCLASE DOMAIN-CONTAINING PROTEIN"/>
    <property type="match status" value="1"/>
</dbReference>
<protein>
    <submittedName>
        <fullName evidence="6">Helix-turn-helix transcriptional regulator</fullName>
    </submittedName>
</protein>
<keyword evidence="7" id="KW-1185">Reference proteome</keyword>
<dbReference type="InterPro" id="IPR011990">
    <property type="entry name" value="TPR-like_helical_dom_sf"/>
</dbReference>
<evidence type="ECO:0000256" key="2">
    <source>
        <dbReference type="ARBA" id="ARBA00022840"/>
    </source>
</evidence>
<dbReference type="InterPro" id="IPR036388">
    <property type="entry name" value="WH-like_DNA-bd_sf"/>
</dbReference>
<dbReference type="SUPFAM" id="SSF46894">
    <property type="entry name" value="C-terminal effector domain of the bipartite response regulators"/>
    <property type="match status" value="1"/>
</dbReference>
<reference evidence="7" key="1">
    <citation type="journal article" date="2019" name="Int. J. Syst. Evol. Microbiol.">
        <title>The Global Catalogue of Microorganisms (GCM) 10K type strain sequencing project: providing services to taxonomists for standard genome sequencing and annotation.</title>
        <authorList>
            <consortium name="The Broad Institute Genomics Platform"/>
            <consortium name="The Broad Institute Genome Sequencing Center for Infectious Disease"/>
            <person name="Wu L."/>
            <person name="Ma J."/>
        </authorList>
    </citation>
    <scope>NUCLEOTIDE SEQUENCE [LARGE SCALE GENOMIC DNA]</scope>
    <source>
        <strain evidence="7">CCUG 57113</strain>
    </source>
</reference>
<dbReference type="InterPro" id="IPR027417">
    <property type="entry name" value="P-loop_NTPase"/>
</dbReference>
<organism evidence="6 7">
    <name type="scientific">Cohnella suwonensis</name>
    <dbReference type="NCBI Taxonomy" id="696072"/>
    <lineage>
        <taxon>Bacteria</taxon>
        <taxon>Bacillati</taxon>
        <taxon>Bacillota</taxon>
        <taxon>Bacilli</taxon>
        <taxon>Bacillales</taxon>
        <taxon>Paenibacillaceae</taxon>
        <taxon>Cohnella</taxon>
    </lineage>
</organism>
<dbReference type="Gene3D" id="3.40.50.300">
    <property type="entry name" value="P-loop containing nucleotide triphosphate hydrolases"/>
    <property type="match status" value="1"/>
</dbReference>
<dbReference type="EMBL" id="JBHSMH010000008">
    <property type="protein sequence ID" value="MFC5468283.1"/>
    <property type="molecule type" value="Genomic_DNA"/>
</dbReference>
<dbReference type="InterPro" id="IPR019734">
    <property type="entry name" value="TPR_rpt"/>
</dbReference>
<keyword evidence="2" id="KW-0067">ATP-binding</keyword>